<dbReference type="GO" id="GO:0005737">
    <property type="term" value="C:cytoplasm"/>
    <property type="evidence" value="ECO:0007669"/>
    <property type="project" value="TreeGrafter"/>
</dbReference>
<sequence>MVPDNPAIIDPILNNLKKTFRTGKTRDLAFRKQQLRNLLTGIKEMEDEISEAVQKDLGYQDPKVAKFLNLLPTIGDIEYILNNFESWAQKRSVDVSLVVGPGSGYIIPEPYGVTLVIGAWNYPFNTTVAPAANAIAAGNCVALKPSEMSPHNSNVMKKLFDKYLDKDCYTVIEGQVEVAKAICYKPWDHIIFTGSPQKGKLVAQAASQNLIPCTLELGGKSPTIVDKTANLNVAVARIAQGKIGNSGQTCIAPDFAIVDQDIKDQFLSSLKEAMITQISNNPETSRDYNRMINEFHTKRMESMIKTHGGQIYYGGKVDVSKKFVEPTIIVNPKLDSECMQDEIFGPIFPVIFYKNFDEVINFINDRPKPLALYYFGENKTHKDRLLNETSSGHLSFNECVMHYINNTLPFGGVGNSGSGVIHGKLGFENCSHLKPVLDKSGTLGSLNSYPLNCRYPPYTESKLKTLNFLIKNLDVYPSEVLKSRKFLSVAVLATSALAYYFNPFK</sequence>
<organism evidence="9 10">
    <name type="scientific">Tetrahymena thermophila (strain SB210)</name>
    <dbReference type="NCBI Taxonomy" id="312017"/>
    <lineage>
        <taxon>Eukaryota</taxon>
        <taxon>Sar</taxon>
        <taxon>Alveolata</taxon>
        <taxon>Ciliophora</taxon>
        <taxon>Intramacronucleata</taxon>
        <taxon>Oligohymenophorea</taxon>
        <taxon>Hymenostomatida</taxon>
        <taxon>Tetrahymenina</taxon>
        <taxon>Tetrahymenidae</taxon>
        <taxon>Tetrahymena</taxon>
    </lineage>
</organism>
<proteinExistence type="inferred from homology"/>
<keyword evidence="10" id="KW-1185">Reference proteome</keyword>
<dbReference type="STRING" id="312017.I7MGE1"/>
<dbReference type="InParanoid" id="I7MGE1"/>
<evidence type="ECO:0000313" key="10">
    <source>
        <dbReference type="Proteomes" id="UP000009168"/>
    </source>
</evidence>
<dbReference type="Proteomes" id="UP000009168">
    <property type="component" value="Unassembled WGS sequence"/>
</dbReference>
<evidence type="ECO:0000259" key="8">
    <source>
        <dbReference type="Pfam" id="PF00171"/>
    </source>
</evidence>
<feature type="active site" evidence="5 6">
    <location>
        <position position="216"/>
    </location>
</feature>
<dbReference type="AlphaFoldDB" id="I7MGE1"/>
<dbReference type="HOGENOM" id="CLU_005391_3_6_1"/>
<dbReference type="OrthoDB" id="440325at2759"/>
<evidence type="ECO:0000256" key="2">
    <source>
        <dbReference type="ARBA" id="ARBA00023002"/>
    </source>
</evidence>
<dbReference type="OMA" id="EIDWCKQ"/>
<evidence type="ECO:0000256" key="7">
    <source>
        <dbReference type="RuleBase" id="RU003345"/>
    </source>
</evidence>
<dbReference type="PANTHER" id="PTHR43570:SF16">
    <property type="entry name" value="ALDEHYDE DEHYDROGENASE TYPE III, ISOFORM Q"/>
    <property type="match status" value="1"/>
</dbReference>
<dbReference type="InterPro" id="IPR015590">
    <property type="entry name" value="Aldehyde_DH_dom"/>
</dbReference>
<dbReference type="Pfam" id="PF00171">
    <property type="entry name" value="Aldedh"/>
    <property type="match status" value="1"/>
</dbReference>
<dbReference type="GeneID" id="7832136"/>
<dbReference type="GO" id="GO:0004029">
    <property type="term" value="F:aldehyde dehydrogenase (NAD+) activity"/>
    <property type="evidence" value="ECO:0007669"/>
    <property type="project" value="TreeGrafter"/>
</dbReference>
<reference evidence="10" key="1">
    <citation type="journal article" date="2006" name="PLoS Biol.">
        <title>Macronuclear genome sequence of the ciliate Tetrahymena thermophila, a model eukaryote.</title>
        <authorList>
            <person name="Eisen J.A."/>
            <person name="Coyne R.S."/>
            <person name="Wu M."/>
            <person name="Wu D."/>
            <person name="Thiagarajan M."/>
            <person name="Wortman J.R."/>
            <person name="Badger J.H."/>
            <person name="Ren Q."/>
            <person name="Amedeo P."/>
            <person name="Jones K.M."/>
            <person name="Tallon L.J."/>
            <person name="Delcher A.L."/>
            <person name="Salzberg S.L."/>
            <person name="Silva J.C."/>
            <person name="Haas B.J."/>
            <person name="Majoros W.H."/>
            <person name="Farzad M."/>
            <person name="Carlton J.M."/>
            <person name="Smith R.K. Jr."/>
            <person name="Garg J."/>
            <person name="Pearlman R.E."/>
            <person name="Karrer K.M."/>
            <person name="Sun L."/>
            <person name="Manning G."/>
            <person name="Elde N.C."/>
            <person name="Turkewitz A.P."/>
            <person name="Asai D.J."/>
            <person name="Wilkes D.E."/>
            <person name="Wang Y."/>
            <person name="Cai H."/>
            <person name="Collins K."/>
            <person name="Stewart B.A."/>
            <person name="Lee S.R."/>
            <person name="Wilamowska K."/>
            <person name="Weinberg Z."/>
            <person name="Ruzzo W.L."/>
            <person name="Wloga D."/>
            <person name="Gaertig J."/>
            <person name="Frankel J."/>
            <person name="Tsao C.-C."/>
            <person name="Gorovsky M.A."/>
            <person name="Keeling P.J."/>
            <person name="Waller R.F."/>
            <person name="Patron N.J."/>
            <person name="Cherry J.M."/>
            <person name="Stover N.A."/>
            <person name="Krieger C.J."/>
            <person name="del Toro C."/>
            <person name="Ryder H.F."/>
            <person name="Williamson S.C."/>
            <person name="Barbeau R.A."/>
            <person name="Hamilton E.P."/>
            <person name="Orias E."/>
        </authorList>
    </citation>
    <scope>NUCLEOTIDE SEQUENCE [LARGE SCALE GENOMIC DNA]</scope>
    <source>
        <strain evidence="10">SB210</strain>
    </source>
</reference>
<dbReference type="FunFam" id="3.40.605.10:FF:000004">
    <property type="entry name" value="Aldehyde dehydrogenase"/>
    <property type="match status" value="1"/>
</dbReference>
<dbReference type="InterPro" id="IPR016163">
    <property type="entry name" value="Ald_DH_C"/>
</dbReference>
<dbReference type="eggNOG" id="KOG2456">
    <property type="taxonomic scope" value="Eukaryota"/>
</dbReference>
<gene>
    <name evidence="9" type="ORF">TTHERM_00530250</name>
</gene>
<dbReference type="Gene3D" id="3.40.309.10">
    <property type="entry name" value="Aldehyde Dehydrogenase, Chain A, domain 2"/>
    <property type="match status" value="1"/>
</dbReference>
<evidence type="ECO:0000256" key="3">
    <source>
        <dbReference type="ARBA" id="ARBA00023027"/>
    </source>
</evidence>
<dbReference type="InterPro" id="IPR016162">
    <property type="entry name" value="Ald_DH_N"/>
</dbReference>
<evidence type="ECO:0000256" key="1">
    <source>
        <dbReference type="ARBA" id="ARBA00009986"/>
    </source>
</evidence>
<keyword evidence="3" id="KW-0520">NAD</keyword>
<protein>
    <recommendedName>
        <fullName evidence="4">Aldehyde dehydrogenase</fullName>
    </recommendedName>
</protein>
<evidence type="ECO:0000313" key="9">
    <source>
        <dbReference type="EMBL" id="EAR85073.1"/>
    </source>
</evidence>
<evidence type="ECO:0000256" key="4">
    <source>
        <dbReference type="PIRNR" id="PIRNR036492"/>
    </source>
</evidence>
<dbReference type="FunFam" id="3.40.309.10:FF:000003">
    <property type="entry name" value="Aldehyde dehydrogenase"/>
    <property type="match status" value="1"/>
</dbReference>
<dbReference type="Gene3D" id="3.40.605.10">
    <property type="entry name" value="Aldehyde Dehydrogenase, Chain A, domain 1"/>
    <property type="match status" value="1"/>
</dbReference>
<dbReference type="EMBL" id="GG662522">
    <property type="protein sequence ID" value="EAR85073.1"/>
    <property type="molecule type" value="Genomic_DNA"/>
</dbReference>
<dbReference type="InterPro" id="IPR029510">
    <property type="entry name" value="Ald_DH_CS_GLU"/>
</dbReference>
<dbReference type="SUPFAM" id="SSF53720">
    <property type="entry name" value="ALDH-like"/>
    <property type="match status" value="1"/>
</dbReference>
<dbReference type="InterPro" id="IPR012394">
    <property type="entry name" value="Aldehyde_DH_NAD(P)"/>
</dbReference>
<evidence type="ECO:0000256" key="5">
    <source>
        <dbReference type="PIRSR" id="PIRSR036492-1"/>
    </source>
</evidence>
<comment type="similarity">
    <text evidence="1 4 7">Belongs to the aldehyde dehydrogenase family.</text>
</comment>
<keyword evidence="2 4" id="KW-0560">Oxidoreductase</keyword>
<dbReference type="RefSeq" id="XP_001032736.1">
    <property type="nucleotide sequence ID" value="XM_001032736.3"/>
</dbReference>
<dbReference type="PANTHER" id="PTHR43570">
    <property type="entry name" value="ALDEHYDE DEHYDROGENASE"/>
    <property type="match status" value="1"/>
</dbReference>
<dbReference type="InterPro" id="IPR016161">
    <property type="entry name" value="Ald_DH/histidinol_DH"/>
</dbReference>
<feature type="active site" evidence="5">
    <location>
        <position position="250"/>
    </location>
</feature>
<dbReference type="CDD" id="cd07087">
    <property type="entry name" value="ALDH_F3-13-14_CALDH-like"/>
    <property type="match status" value="1"/>
</dbReference>
<name>I7MGE1_TETTS</name>
<dbReference type="GO" id="GO:0006081">
    <property type="term" value="P:aldehyde metabolic process"/>
    <property type="evidence" value="ECO:0007669"/>
    <property type="project" value="InterPro"/>
</dbReference>
<dbReference type="PIRSF" id="PIRSF036492">
    <property type="entry name" value="ALDH"/>
    <property type="match status" value="1"/>
</dbReference>
<feature type="domain" description="Aldehyde dehydrogenase" evidence="8">
    <location>
        <begin position="12"/>
        <end position="435"/>
    </location>
</feature>
<evidence type="ECO:0000256" key="6">
    <source>
        <dbReference type="PROSITE-ProRule" id="PRU10007"/>
    </source>
</evidence>
<dbReference type="KEGG" id="tet:TTHERM_00530250"/>
<dbReference type="PROSITE" id="PS00687">
    <property type="entry name" value="ALDEHYDE_DEHYDR_GLU"/>
    <property type="match status" value="1"/>
</dbReference>
<accession>I7MGE1</accession>